<organism evidence="3 4">
    <name type="scientific">Sphaerisporangium rubeum</name>
    <dbReference type="NCBI Taxonomy" id="321317"/>
    <lineage>
        <taxon>Bacteria</taxon>
        <taxon>Bacillati</taxon>
        <taxon>Actinomycetota</taxon>
        <taxon>Actinomycetes</taxon>
        <taxon>Streptosporangiales</taxon>
        <taxon>Streptosporangiaceae</taxon>
        <taxon>Sphaerisporangium</taxon>
    </lineage>
</organism>
<comment type="caution">
    <text evidence="3">The sequence shown here is derived from an EMBL/GenBank/DDBJ whole genome shotgun (WGS) entry which is preliminary data.</text>
</comment>
<feature type="domain" description="Histidine kinase/HSP90-like ATPase" evidence="2">
    <location>
        <begin position="70"/>
        <end position="168"/>
    </location>
</feature>
<name>A0A7X0IIS8_9ACTN</name>
<keyword evidence="1" id="KW-0418">Kinase</keyword>
<keyword evidence="4" id="KW-1185">Reference proteome</keyword>
<dbReference type="InterPro" id="IPR036890">
    <property type="entry name" value="HATPase_C_sf"/>
</dbReference>
<dbReference type="InterPro" id="IPR003594">
    <property type="entry name" value="HATPase_dom"/>
</dbReference>
<dbReference type="SUPFAM" id="SSF55874">
    <property type="entry name" value="ATPase domain of HSP90 chaperone/DNA topoisomerase II/histidine kinase"/>
    <property type="match status" value="1"/>
</dbReference>
<dbReference type="GO" id="GO:0004674">
    <property type="term" value="F:protein serine/threonine kinase activity"/>
    <property type="evidence" value="ECO:0007669"/>
    <property type="project" value="UniProtKB-KW"/>
</dbReference>
<sequence length="173" mass="18491">MHSTDLTRGGNQWSAFDWWPPIGWWPEPARDLAPAGACTSSATFVLTPHARSAHAARCFAAGSLTGWDMCDLVPDMELVVSELATNALRHGLASGGAHPHADRADLVRMSMIRKGSLVTCVFADPGSAVPVLRRAADLATGGMGLHIVESMSLRWGFDPLSPYGKVVWAVLKS</sequence>
<evidence type="ECO:0000313" key="3">
    <source>
        <dbReference type="EMBL" id="MBB6474778.1"/>
    </source>
</evidence>
<dbReference type="CDD" id="cd16936">
    <property type="entry name" value="HATPase_RsbW-like"/>
    <property type="match status" value="1"/>
</dbReference>
<evidence type="ECO:0000259" key="2">
    <source>
        <dbReference type="Pfam" id="PF13581"/>
    </source>
</evidence>
<dbReference type="InterPro" id="IPR050267">
    <property type="entry name" value="Anti-sigma-factor_SerPK"/>
</dbReference>
<protein>
    <submittedName>
        <fullName evidence="3">Anti-sigma regulatory factor (Ser/Thr protein kinase)</fullName>
    </submittedName>
</protein>
<dbReference type="PANTHER" id="PTHR35526:SF3">
    <property type="entry name" value="ANTI-SIGMA-F FACTOR RSBW"/>
    <property type="match status" value="1"/>
</dbReference>
<dbReference type="Proteomes" id="UP000555564">
    <property type="component" value="Unassembled WGS sequence"/>
</dbReference>
<dbReference type="AlphaFoldDB" id="A0A7X0IIS8"/>
<gene>
    <name evidence="3" type="ORF">BJ992_004209</name>
</gene>
<accession>A0A7X0IIS8</accession>
<keyword evidence="1" id="KW-0723">Serine/threonine-protein kinase</keyword>
<dbReference type="EMBL" id="JACHIU010000001">
    <property type="protein sequence ID" value="MBB6474778.1"/>
    <property type="molecule type" value="Genomic_DNA"/>
</dbReference>
<keyword evidence="1" id="KW-0808">Transferase</keyword>
<dbReference type="Pfam" id="PF13581">
    <property type="entry name" value="HATPase_c_2"/>
    <property type="match status" value="1"/>
</dbReference>
<reference evidence="3 4" key="1">
    <citation type="submission" date="2020-08" db="EMBL/GenBank/DDBJ databases">
        <title>Sequencing the genomes of 1000 actinobacteria strains.</title>
        <authorList>
            <person name="Klenk H.-P."/>
        </authorList>
    </citation>
    <scope>NUCLEOTIDE SEQUENCE [LARGE SCALE GENOMIC DNA]</scope>
    <source>
        <strain evidence="3 4">DSM 44936</strain>
    </source>
</reference>
<evidence type="ECO:0000313" key="4">
    <source>
        <dbReference type="Proteomes" id="UP000555564"/>
    </source>
</evidence>
<dbReference type="PANTHER" id="PTHR35526">
    <property type="entry name" value="ANTI-SIGMA-F FACTOR RSBW-RELATED"/>
    <property type="match status" value="1"/>
</dbReference>
<dbReference type="Gene3D" id="3.30.565.10">
    <property type="entry name" value="Histidine kinase-like ATPase, C-terminal domain"/>
    <property type="match status" value="1"/>
</dbReference>
<proteinExistence type="predicted"/>
<evidence type="ECO:0000256" key="1">
    <source>
        <dbReference type="ARBA" id="ARBA00022527"/>
    </source>
</evidence>